<keyword evidence="4" id="KW-1185">Reference proteome</keyword>
<evidence type="ECO:0000313" key="4">
    <source>
        <dbReference type="Proteomes" id="UP000000787"/>
    </source>
</evidence>
<dbReference type="EMBL" id="CP000876">
    <property type="protein sequence ID" value="ABX07697.1"/>
    <property type="molecule type" value="Genomic_DNA"/>
</dbReference>
<sequence>MIYMTKSQLFDGKSLLKGVLYLTSAVVILEGAFRLQNRGSAFMNEYMHITASPAVAVLTCILSKPTNKTLLPTKTVFNNFGTGIVLGSSIYFGWLWVAASSNWIQTSEWGWKTNSIHQLVFSILITTIGHFAVSINEEQVFRGYGYDIWSKAIGPIGATVFLGGLFTLGHRPKTLAAASGYFTMALLLTELRKHSNSLAIPIGYHWSWNISQLVIFGHDKRASLRPIAIDGPSHIVGTNSPESGWLMTLFHIGAIVITIVVSRYKKSLEK</sequence>
<proteinExistence type="predicted"/>
<dbReference type="BioCyc" id="HAUR316274:GHYA-5131-MONOMER"/>
<dbReference type="InParanoid" id="A9B8N3"/>
<protein>
    <submittedName>
        <fullName evidence="3">Abortive infection protein</fullName>
    </submittedName>
</protein>
<dbReference type="HOGENOM" id="CLU_1029634_0_0_0"/>
<keyword evidence="3" id="KW-0614">Plasmid</keyword>
<feature type="transmembrane region" description="Helical" evidence="1">
    <location>
        <begin position="245"/>
        <end position="264"/>
    </location>
</feature>
<name>A9B8N3_HERA2</name>
<evidence type="ECO:0000256" key="1">
    <source>
        <dbReference type="SAM" id="Phobius"/>
    </source>
</evidence>
<keyword evidence="1" id="KW-0812">Transmembrane</keyword>
<organism evidence="3 4">
    <name type="scientific">Herpetosiphon aurantiacus (strain ATCC 23779 / DSM 785 / 114-95)</name>
    <dbReference type="NCBI Taxonomy" id="316274"/>
    <lineage>
        <taxon>Bacteria</taxon>
        <taxon>Bacillati</taxon>
        <taxon>Chloroflexota</taxon>
        <taxon>Chloroflexia</taxon>
        <taxon>Herpetosiphonales</taxon>
        <taxon>Herpetosiphonaceae</taxon>
        <taxon>Herpetosiphon</taxon>
    </lineage>
</organism>
<geneLocation type="plasmid" evidence="3 4">
    <name>pHAU01</name>
</geneLocation>
<evidence type="ECO:0000313" key="3">
    <source>
        <dbReference type="EMBL" id="ABX07697.1"/>
    </source>
</evidence>
<dbReference type="KEGG" id="hau:Haur_5069"/>
<dbReference type="Pfam" id="PF02517">
    <property type="entry name" value="Rce1-like"/>
    <property type="match status" value="1"/>
</dbReference>
<gene>
    <name evidence="3" type="ordered locus">Haur_5069</name>
</gene>
<feature type="domain" description="CAAX prenyl protease 2/Lysostaphin resistance protein A-like" evidence="2">
    <location>
        <begin position="122"/>
        <end position="210"/>
    </location>
</feature>
<feature type="transmembrane region" description="Helical" evidence="1">
    <location>
        <begin position="148"/>
        <end position="168"/>
    </location>
</feature>
<feature type="transmembrane region" description="Helical" evidence="1">
    <location>
        <begin position="76"/>
        <end position="96"/>
    </location>
</feature>
<keyword evidence="1" id="KW-1133">Transmembrane helix</keyword>
<evidence type="ECO:0000259" key="2">
    <source>
        <dbReference type="Pfam" id="PF02517"/>
    </source>
</evidence>
<accession>A9B8N3</accession>
<keyword evidence="1" id="KW-0472">Membrane</keyword>
<dbReference type="Proteomes" id="UP000000787">
    <property type="component" value="Plasmid pHAU01"/>
</dbReference>
<reference evidence="3 4" key="1">
    <citation type="journal article" date="2011" name="Stand. Genomic Sci.">
        <title>Complete genome sequence of the filamentous gliding predatory bacterium Herpetosiphon aurantiacus type strain (114-95(T)).</title>
        <authorList>
            <person name="Kiss H."/>
            <person name="Nett M."/>
            <person name="Domin N."/>
            <person name="Martin K."/>
            <person name="Maresca J.A."/>
            <person name="Copeland A."/>
            <person name="Lapidus A."/>
            <person name="Lucas S."/>
            <person name="Berry K.W."/>
            <person name="Glavina Del Rio T."/>
            <person name="Dalin E."/>
            <person name="Tice H."/>
            <person name="Pitluck S."/>
            <person name="Richardson P."/>
            <person name="Bruce D."/>
            <person name="Goodwin L."/>
            <person name="Han C."/>
            <person name="Detter J.C."/>
            <person name="Schmutz J."/>
            <person name="Brettin T."/>
            <person name="Land M."/>
            <person name="Hauser L."/>
            <person name="Kyrpides N.C."/>
            <person name="Ivanova N."/>
            <person name="Goker M."/>
            <person name="Woyke T."/>
            <person name="Klenk H.P."/>
            <person name="Bryant D.A."/>
        </authorList>
    </citation>
    <scope>NUCLEOTIDE SEQUENCE [LARGE SCALE GENOMIC DNA]</scope>
    <source>
        <strain evidence="4">ATCC 23779 / DSM 785 / 114-95</strain>
        <plasmid evidence="3">pHAU01</plasmid>
    </source>
</reference>
<dbReference type="InterPro" id="IPR003675">
    <property type="entry name" value="Rce1/LyrA-like_dom"/>
</dbReference>
<dbReference type="GO" id="GO:0080120">
    <property type="term" value="P:CAAX-box protein maturation"/>
    <property type="evidence" value="ECO:0007669"/>
    <property type="project" value="UniProtKB-ARBA"/>
</dbReference>
<dbReference type="AlphaFoldDB" id="A9B8N3"/>
<feature type="transmembrane region" description="Helical" evidence="1">
    <location>
        <begin position="116"/>
        <end position="136"/>
    </location>
</feature>
<dbReference type="GO" id="GO:0004175">
    <property type="term" value="F:endopeptidase activity"/>
    <property type="evidence" value="ECO:0007669"/>
    <property type="project" value="UniProtKB-ARBA"/>
</dbReference>